<dbReference type="InterPro" id="IPR016181">
    <property type="entry name" value="Acyl_CoA_acyltransferase"/>
</dbReference>
<dbReference type="AlphaFoldDB" id="A0A5B2X208"/>
<dbReference type="Gene3D" id="3.40.50.1000">
    <property type="entry name" value="HAD superfamily/HAD-like"/>
    <property type="match status" value="1"/>
</dbReference>
<dbReference type="SUPFAM" id="SSF56784">
    <property type="entry name" value="HAD-like"/>
    <property type="match status" value="1"/>
</dbReference>
<evidence type="ECO:0000313" key="1">
    <source>
        <dbReference type="EMBL" id="KAA2257263.1"/>
    </source>
</evidence>
<proteinExistence type="predicted"/>
<gene>
    <name evidence="1" type="ORF">F0L68_25230</name>
</gene>
<dbReference type="Proteomes" id="UP000323454">
    <property type="component" value="Unassembled WGS sequence"/>
</dbReference>
<keyword evidence="2" id="KW-1185">Reference proteome</keyword>
<evidence type="ECO:0000313" key="2">
    <source>
        <dbReference type="Proteomes" id="UP000323454"/>
    </source>
</evidence>
<dbReference type="InterPro" id="IPR036412">
    <property type="entry name" value="HAD-like_sf"/>
</dbReference>
<dbReference type="InterPro" id="IPR010033">
    <property type="entry name" value="HAD_SF_ppase_IIIC"/>
</dbReference>
<dbReference type="SUPFAM" id="SSF55729">
    <property type="entry name" value="Acyl-CoA N-acyltransferases (Nat)"/>
    <property type="match status" value="1"/>
</dbReference>
<dbReference type="NCBIfam" id="TIGR01686">
    <property type="entry name" value="FkbH"/>
    <property type="match status" value="1"/>
</dbReference>
<reference evidence="1 2" key="1">
    <citation type="submission" date="2019-09" db="EMBL/GenBank/DDBJ databases">
        <title>Goodfellowia gen. nov., a new genus of the Pseudonocardineae related to Actinoalloteichus, containing Goodfellowia coeruleoviolacea gen. nov., comb. nov. gen. nov., comb. nov.</title>
        <authorList>
            <person name="Labeda D."/>
        </authorList>
    </citation>
    <scope>NUCLEOTIDE SEQUENCE [LARGE SCALE GENOMIC DNA]</scope>
    <source>
        <strain evidence="1 2">AN110305</strain>
    </source>
</reference>
<comment type="caution">
    <text evidence="1">The sequence shown here is derived from an EMBL/GenBank/DDBJ whole genome shotgun (WGS) entry which is preliminary data.</text>
</comment>
<dbReference type="InterPro" id="IPR023214">
    <property type="entry name" value="HAD_sf"/>
</dbReference>
<organism evidence="1 2">
    <name type="scientific">Solihabitans fulvus</name>
    <dbReference type="NCBI Taxonomy" id="1892852"/>
    <lineage>
        <taxon>Bacteria</taxon>
        <taxon>Bacillati</taxon>
        <taxon>Actinomycetota</taxon>
        <taxon>Actinomycetes</taxon>
        <taxon>Pseudonocardiales</taxon>
        <taxon>Pseudonocardiaceae</taxon>
        <taxon>Solihabitans</taxon>
    </lineage>
</organism>
<name>A0A5B2X208_9PSEU</name>
<sequence length="550" mass="60140">MRPCRPLSRRCRRPTSCGSDVGWRGWTRPTSWPNILTRQRWTHISAEFTVAPLFAPLTVALARDGLLLRTGAAAAAGATTVHLLDAFTIFRDVPNPWQVEDVRAALRRTLAGLPAGPRVLNTVPLPRALAHQLVDHASRAALGIAWREFTIELLRLGERPDTTVIDLDVLLTDTGPLDDARTRLHANLHFGEEVLAVYAIEVAAALRAGRGRKVLVLDLDGTLWGGVLGDDGPDGIDVGGPGAGLAFTEVQRVARQLAAQGVLLAVCSKNDAELVAETLRTHPDLTLRDTDFVAVLANWEPKDRNLVELADRVGLALDSFVFLDDSPFERAVVRGSLPEVAVVDLSEDPAEHVSRLLAGGWFTVPSVTEEDRARSVAYRATARSLAEHLTDLDTEVEVFRPTAVHAARLAQLSQRTNQFNLTGIRLDEAAVTTRLGDLVAVRVRDRHGEHGLVGAVLTRRDGDVLTLENALLSCRVFDRQVETAFLRAVLAHAADTGITEVRGDYRPTARNRRFADFYPRHGFRAVGEHYRHDLAELPPGVPHINLGGNL</sequence>
<reference evidence="1 2" key="2">
    <citation type="submission" date="2019-09" db="EMBL/GenBank/DDBJ databases">
        <authorList>
            <person name="Jin C."/>
        </authorList>
    </citation>
    <scope>NUCLEOTIDE SEQUENCE [LARGE SCALE GENOMIC DNA]</scope>
    <source>
        <strain evidence="1 2">AN110305</strain>
    </source>
</reference>
<dbReference type="InterPro" id="IPR036514">
    <property type="entry name" value="SGNH_hydro_sf"/>
</dbReference>
<accession>A0A5B2X208</accession>
<dbReference type="InterPro" id="IPR010037">
    <property type="entry name" value="FkbH_domain"/>
</dbReference>
<protein>
    <submittedName>
        <fullName evidence="1">HAD-IIIC family phosphatase</fullName>
    </submittedName>
</protein>
<dbReference type="NCBIfam" id="TIGR01681">
    <property type="entry name" value="HAD-SF-IIIC"/>
    <property type="match status" value="1"/>
</dbReference>
<dbReference type="EMBL" id="VUOB01000046">
    <property type="protein sequence ID" value="KAA2257263.1"/>
    <property type="molecule type" value="Genomic_DNA"/>
</dbReference>
<dbReference type="OrthoDB" id="323926at2"/>
<dbReference type="Gene3D" id="3.40.50.1110">
    <property type="entry name" value="SGNH hydrolase"/>
    <property type="match status" value="1"/>
</dbReference>